<gene>
    <name evidence="1" type="ORF">E2C01_011793</name>
</gene>
<reference evidence="1 2" key="1">
    <citation type="submission" date="2019-05" db="EMBL/GenBank/DDBJ databases">
        <title>Another draft genome of Portunus trituberculatus and its Hox gene families provides insights of decapod evolution.</title>
        <authorList>
            <person name="Jeong J.-H."/>
            <person name="Song I."/>
            <person name="Kim S."/>
            <person name="Choi T."/>
            <person name="Kim D."/>
            <person name="Ryu S."/>
            <person name="Kim W."/>
        </authorList>
    </citation>
    <scope>NUCLEOTIDE SEQUENCE [LARGE SCALE GENOMIC DNA]</scope>
    <source>
        <tissue evidence="1">Muscle</tissue>
    </source>
</reference>
<name>A0A5B7DCT2_PORTR</name>
<protein>
    <submittedName>
        <fullName evidence="1">Uncharacterized protein</fullName>
    </submittedName>
</protein>
<keyword evidence="2" id="KW-1185">Reference proteome</keyword>
<dbReference type="Proteomes" id="UP000324222">
    <property type="component" value="Unassembled WGS sequence"/>
</dbReference>
<accession>A0A5B7DCT2</accession>
<evidence type="ECO:0000313" key="2">
    <source>
        <dbReference type="Proteomes" id="UP000324222"/>
    </source>
</evidence>
<evidence type="ECO:0000313" key="1">
    <source>
        <dbReference type="EMBL" id="MPC18896.1"/>
    </source>
</evidence>
<dbReference type="AlphaFoldDB" id="A0A5B7DCT2"/>
<proteinExistence type="predicted"/>
<dbReference type="EMBL" id="VSRR010000719">
    <property type="protein sequence ID" value="MPC18896.1"/>
    <property type="molecule type" value="Genomic_DNA"/>
</dbReference>
<sequence>MFGVGTLHEVTQRYNSMTGALHYQPPKECDGLVTLHYTYEWAGSEWVILVSTIITFNRLKREIKRATIAHSPGNRPLTTYCLGNYKKGNMANYDFGTYAWDNDAFEMD</sequence>
<organism evidence="1 2">
    <name type="scientific">Portunus trituberculatus</name>
    <name type="common">Swimming crab</name>
    <name type="synonym">Neptunus trituberculatus</name>
    <dbReference type="NCBI Taxonomy" id="210409"/>
    <lineage>
        <taxon>Eukaryota</taxon>
        <taxon>Metazoa</taxon>
        <taxon>Ecdysozoa</taxon>
        <taxon>Arthropoda</taxon>
        <taxon>Crustacea</taxon>
        <taxon>Multicrustacea</taxon>
        <taxon>Malacostraca</taxon>
        <taxon>Eumalacostraca</taxon>
        <taxon>Eucarida</taxon>
        <taxon>Decapoda</taxon>
        <taxon>Pleocyemata</taxon>
        <taxon>Brachyura</taxon>
        <taxon>Eubrachyura</taxon>
        <taxon>Portunoidea</taxon>
        <taxon>Portunidae</taxon>
        <taxon>Portuninae</taxon>
        <taxon>Portunus</taxon>
    </lineage>
</organism>
<comment type="caution">
    <text evidence="1">The sequence shown here is derived from an EMBL/GenBank/DDBJ whole genome shotgun (WGS) entry which is preliminary data.</text>
</comment>